<evidence type="ECO:0000313" key="1">
    <source>
        <dbReference type="EMBL" id="CEL59709.1"/>
    </source>
</evidence>
<dbReference type="OrthoDB" id="3159426at2759"/>
<evidence type="ECO:0000313" key="2">
    <source>
        <dbReference type="Proteomes" id="UP000059188"/>
    </source>
</evidence>
<dbReference type="SUPFAM" id="SSF50370">
    <property type="entry name" value="Ricin B-like lectins"/>
    <property type="match status" value="1"/>
</dbReference>
<protein>
    <recommendedName>
        <fullName evidence="3">Ricin B lectin domain-containing protein</fullName>
    </recommendedName>
</protein>
<dbReference type="AlphaFoldDB" id="A0A0B7FS53"/>
<keyword evidence="2" id="KW-1185">Reference proteome</keyword>
<name>A0A0B7FS53_THACB</name>
<gene>
    <name evidence="1" type="ORF">RSOLAG1IB_03642</name>
</gene>
<organism evidence="1 2">
    <name type="scientific">Thanatephorus cucumeris (strain AG1-IB / isolate 7/3/14)</name>
    <name type="common">Lettuce bottom rot fungus</name>
    <name type="synonym">Rhizoctonia solani</name>
    <dbReference type="NCBI Taxonomy" id="1108050"/>
    <lineage>
        <taxon>Eukaryota</taxon>
        <taxon>Fungi</taxon>
        <taxon>Dikarya</taxon>
        <taxon>Basidiomycota</taxon>
        <taxon>Agaricomycotina</taxon>
        <taxon>Agaricomycetes</taxon>
        <taxon>Cantharellales</taxon>
        <taxon>Ceratobasidiaceae</taxon>
        <taxon>Rhizoctonia</taxon>
        <taxon>Rhizoctonia solani AG-1</taxon>
    </lineage>
</organism>
<evidence type="ECO:0008006" key="3">
    <source>
        <dbReference type="Google" id="ProtNLM"/>
    </source>
</evidence>
<proteinExistence type="predicted"/>
<dbReference type="EMBL" id="LN679103">
    <property type="protein sequence ID" value="CEL59709.1"/>
    <property type="molecule type" value="Genomic_DNA"/>
</dbReference>
<accession>A0A0B7FS53</accession>
<dbReference type="InterPro" id="IPR035992">
    <property type="entry name" value="Ricin_B-like_lectins"/>
</dbReference>
<sequence>MQAYALRLVEPGINLFRFAMGQGIERFSVDEGVEPGTYRIASGLRDTVLQVSDHDSTKVVACILAEKQDSQQRSGSGYRFQNKKHTDLYLSVSSTDSHAFVTASKYPSTWVLLKIDNFYGIKLADNDKMIDLHFGRGTNGNEIHVWPSDGSAKQTWKLVRTDDNTGKPDRGT</sequence>
<dbReference type="Gene3D" id="2.80.10.50">
    <property type="match status" value="1"/>
</dbReference>
<reference evidence="1 2" key="1">
    <citation type="submission" date="2014-11" db="EMBL/GenBank/DDBJ databases">
        <authorList>
            <person name="Wibberg Daniel"/>
        </authorList>
    </citation>
    <scope>NUCLEOTIDE SEQUENCE [LARGE SCALE GENOMIC DNA]</scope>
    <source>
        <strain evidence="1">Rhizoctonia solani AG1-IB 7/3/14</strain>
    </source>
</reference>
<dbReference type="Proteomes" id="UP000059188">
    <property type="component" value="Unassembled WGS sequence"/>
</dbReference>